<dbReference type="EMBL" id="AJWK01000261">
    <property type="status" value="NOT_ANNOTATED_CDS"/>
    <property type="molecule type" value="Genomic_DNA"/>
</dbReference>
<dbReference type="VEuPathDB" id="VectorBase:LLOJ000096"/>
<dbReference type="VEuPathDB" id="VectorBase:LLONM1_007585"/>
<organism evidence="1 2">
    <name type="scientific">Lutzomyia longipalpis</name>
    <name type="common">Sand fly</name>
    <dbReference type="NCBI Taxonomy" id="7200"/>
    <lineage>
        <taxon>Eukaryota</taxon>
        <taxon>Metazoa</taxon>
        <taxon>Ecdysozoa</taxon>
        <taxon>Arthropoda</taxon>
        <taxon>Hexapoda</taxon>
        <taxon>Insecta</taxon>
        <taxon>Pterygota</taxon>
        <taxon>Neoptera</taxon>
        <taxon>Endopterygota</taxon>
        <taxon>Diptera</taxon>
        <taxon>Nematocera</taxon>
        <taxon>Psychodoidea</taxon>
        <taxon>Psychodidae</taxon>
        <taxon>Lutzomyia</taxon>
        <taxon>Lutzomyia</taxon>
    </lineage>
</organism>
<dbReference type="PIRSF" id="PIRSF035170">
    <property type="entry name" value="HD_phosphohydro"/>
    <property type="match status" value="1"/>
</dbReference>
<name>A0A1B0C884_LUTLO</name>
<dbReference type="EMBL" id="AJWK01000260">
    <property type="status" value="NOT_ANNOTATED_CDS"/>
    <property type="molecule type" value="Genomic_DNA"/>
</dbReference>
<sequence>MEDLWSEVCSRQKINQNTSQEWIGKILRNYSLPERYYHNQNEMFSHKEKYLREGNANDCVILAAIFQYYIFDPIKDKQVENCQALRDFLTEANFKDDALGKYVAKLLGDNIPEELDGFEEDAQFLQDLDLAILGAAPEDYKNYTELLEKEYKHLNSATYKSTRLKDALGKYVAKLLGDNIPEELDGFEEDAQFLQDLDLAILGASPEDYKNYTELLEKEYKHLNSATYKSTRLKILKTFLTIPNIYSTPFFRERLEESARKNIRKEIEELNA</sequence>
<reference evidence="1" key="1">
    <citation type="submission" date="2020-05" db="UniProtKB">
        <authorList>
            <consortium name="EnsemblMetazoa"/>
        </authorList>
    </citation>
    <scope>IDENTIFICATION</scope>
    <source>
        <strain evidence="1">Jacobina</strain>
    </source>
</reference>
<dbReference type="SUPFAM" id="SSF109604">
    <property type="entry name" value="HD-domain/PDEase-like"/>
    <property type="match status" value="1"/>
</dbReference>
<dbReference type="Proteomes" id="UP000092461">
    <property type="component" value="Unassembled WGS sequence"/>
</dbReference>
<protein>
    <submittedName>
        <fullName evidence="1">Uncharacterized protein</fullName>
    </submittedName>
</protein>
<keyword evidence="2" id="KW-1185">Reference proteome</keyword>
<dbReference type="AlphaFoldDB" id="A0A1B0C884"/>
<dbReference type="PANTHER" id="PTHR21174">
    <property type="match status" value="1"/>
</dbReference>
<accession>A0A1B0C884</accession>
<dbReference type="PANTHER" id="PTHR21174:SF0">
    <property type="entry name" value="HD PHOSPHOHYDROLASE FAMILY PROTEIN-RELATED"/>
    <property type="match status" value="1"/>
</dbReference>
<dbReference type="InterPro" id="IPR009218">
    <property type="entry name" value="HD_phosphohydro"/>
</dbReference>
<evidence type="ECO:0000313" key="1">
    <source>
        <dbReference type="EnsemblMetazoa" id="LLOJ000096-PA"/>
    </source>
</evidence>
<proteinExistence type="predicted"/>
<dbReference type="EMBL" id="AJWK01000262">
    <property type="status" value="NOT_ANNOTATED_CDS"/>
    <property type="molecule type" value="Genomic_DNA"/>
</dbReference>
<evidence type="ECO:0000313" key="2">
    <source>
        <dbReference type="Proteomes" id="UP000092461"/>
    </source>
</evidence>
<dbReference type="EnsemblMetazoa" id="LLOJ000096-RA">
    <property type="protein sequence ID" value="LLOJ000096-PA"/>
    <property type="gene ID" value="LLOJ000096"/>
</dbReference>